<comment type="caution">
    <text evidence="3">The sequence shown here is derived from an EMBL/GenBank/DDBJ whole genome shotgun (WGS) entry which is preliminary data.</text>
</comment>
<keyword evidence="4" id="KW-1185">Reference proteome</keyword>
<dbReference type="InterPro" id="IPR052590">
    <property type="entry name" value="Stress/Virulence-Domain"/>
</dbReference>
<protein>
    <recommendedName>
        <fullName evidence="2">DDE-1 domain-containing protein</fullName>
    </recommendedName>
</protein>
<evidence type="ECO:0000259" key="2">
    <source>
        <dbReference type="Pfam" id="PF03184"/>
    </source>
</evidence>
<evidence type="ECO:0000313" key="4">
    <source>
        <dbReference type="Proteomes" id="UP001159363"/>
    </source>
</evidence>
<dbReference type="EMBL" id="JARBHB010000009">
    <property type="protein sequence ID" value="KAJ8876272.1"/>
    <property type="molecule type" value="Genomic_DNA"/>
</dbReference>
<proteinExistence type="predicted"/>
<name>A0ABQ9GW64_9NEOP</name>
<feature type="compositionally biased region" description="Basic and acidic residues" evidence="1">
    <location>
        <begin position="380"/>
        <end position="395"/>
    </location>
</feature>
<dbReference type="PANTHER" id="PTHR36569">
    <property type="match status" value="1"/>
</dbReference>
<reference evidence="3 4" key="1">
    <citation type="submission" date="2023-02" db="EMBL/GenBank/DDBJ databases">
        <title>LHISI_Scaffold_Assembly.</title>
        <authorList>
            <person name="Stuart O.P."/>
            <person name="Cleave R."/>
            <person name="Magrath M.J.L."/>
            <person name="Mikheyev A.S."/>
        </authorList>
    </citation>
    <scope>NUCLEOTIDE SEQUENCE [LARGE SCALE GENOMIC DNA]</scope>
    <source>
        <strain evidence="3">Daus_M_001</strain>
        <tissue evidence="3">Leg muscle</tissue>
    </source>
</reference>
<accession>A0ABQ9GW64</accession>
<dbReference type="Pfam" id="PF03184">
    <property type="entry name" value="DDE_1"/>
    <property type="match status" value="1"/>
</dbReference>
<gene>
    <name evidence="3" type="ORF">PR048_024182</name>
</gene>
<dbReference type="InterPro" id="IPR004875">
    <property type="entry name" value="DDE_SF_endonuclease_dom"/>
</dbReference>
<dbReference type="PANTHER" id="PTHR36569:SF5">
    <property type="entry name" value="CONIDIATION-SPECIFIC PROTEIN 10 (EUROFUNG)"/>
    <property type="match status" value="1"/>
</dbReference>
<feature type="region of interest" description="Disordered" evidence="1">
    <location>
        <begin position="301"/>
        <end position="395"/>
    </location>
</feature>
<organism evidence="3 4">
    <name type="scientific">Dryococelus australis</name>
    <dbReference type="NCBI Taxonomy" id="614101"/>
    <lineage>
        <taxon>Eukaryota</taxon>
        <taxon>Metazoa</taxon>
        <taxon>Ecdysozoa</taxon>
        <taxon>Arthropoda</taxon>
        <taxon>Hexapoda</taxon>
        <taxon>Insecta</taxon>
        <taxon>Pterygota</taxon>
        <taxon>Neoptera</taxon>
        <taxon>Polyneoptera</taxon>
        <taxon>Phasmatodea</taxon>
        <taxon>Verophasmatodea</taxon>
        <taxon>Anareolatae</taxon>
        <taxon>Phasmatidae</taxon>
        <taxon>Eurycanthinae</taxon>
        <taxon>Dryococelus</taxon>
    </lineage>
</organism>
<feature type="domain" description="DDE-1" evidence="2">
    <location>
        <begin position="2"/>
        <end position="74"/>
    </location>
</feature>
<sequence>MDWLRHFQDHVKSTPEQSVLLILDNHYSHVMLEANEFSKLHGIVMVSTPPHSPHHFQPLDVTFLGPLKKAYHNECDISMKVNVQRIIRPEDFAALISVSGFKATGIMPLDANIFTNEDFAFEIETGNLTTVPQASFSKQVETNIEKATVSTPPTNDTADFMANTCTSIQNKISGKKENKCGHHVKNNTSKKIPKELENKCGHHVKNSTSKKIPKELENKCGHHVKNSTSKKIPKELENKCGHHVKNNTSKKIPKELENKCGHHVKNNTSKKIPKELENKCGHHVKNSTSKKIPKELENKCGHQVKNNTSKKIPKELENKCGHTSRTAQARRSRRNLKTNVDTTSRTAQARRSRRNLKTNVDTTSRTTQARRSRRNLKTNVDTRQEQHKQEDPEGT</sequence>
<evidence type="ECO:0000256" key="1">
    <source>
        <dbReference type="SAM" id="MobiDB-lite"/>
    </source>
</evidence>
<evidence type="ECO:0000313" key="3">
    <source>
        <dbReference type="EMBL" id="KAJ8876272.1"/>
    </source>
</evidence>
<dbReference type="Proteomes" id="UP001159363">
    <property type="component" value="Chromosome 8"/>
</dbReference>